<gene>
    <name evidence="3" type="ORF">BOX15_Mlig019055g2</name>
</gene>
<feature type="region of interest" description="Disordered" evidence="1">
    <location>
        <begin position="887"/>
        <end position="926"/>
    </location>
</feature>
<feature type="compositionally biased region" description="Polar residues" evidence="1">
    <location>
        <begin position="756"/>
        <end position="767"/>
    </location>
</feature>
<dbReference type="GO" id="GO:0030130">
    <property type="term" value="C:clathrin coat of trans-Golgi network vesicle"/>
    <property type="evidence" value="ECO:0007669"/>
    <property type="project" value="TreeGrafter"/>
</dbReference>
<dbReference type="EMBL" id="NIVC01003712">
    <property type="protein sequence ID" value="PAA50125.1"/>
    <property type="molecule type" value="Genomic_DNA"/>
</dbReference>
<evidence type="ECO:0000259" key="2">
    <source>
        <dbReference type="PROSITE" id="PS50031"/>
    </source>
</evidence>
<feature type="compositionally biased region" description="Low complexity" evidence="1">
    <location>
        <begin position="213"/>
        <end position="414"/>
    </location>
</feature>
<name>A0A267DLN1_9PLAT</name>
<feature type="domain" description="EH" evidence="2">
    <location>
        <begin position="434"/>
        <end position="500"/>
    </location>
</feature>
<feature type="compositionally biased region" description="Polar residues" evidence="1">
    <location>
        <begin position="709"/>
        <end position="725"/>
    </location>
</feature>
<dbReference type="PANTHER" id="PTHR15463">
    <property type="entry name" value="AP1 GAMMA SUBUNIT BINDING PROTEIN 1"/>
    <property type="match status" value="1"/>
</dbReference>
<reference evidence="3 4" key="1">
    <citation type="submission" date="2017-06" db="EMBL/GenBank/DDBJ databases">
        <title>A platform for efficient transgenesis in Macrostomum lignano, a flatworm model organism for stem cell research.</title>
        <authorList>
            <person name="Berezikov E."/>
        </authorList>
    </citation>
    <scope>NUCLEOTIDE SEQUENCE [LARGE SCALE GENOMIC DNA]</scope>
    <source>
        <strain evidence="3">DV1</strain>
        <tissue evidence="3">Whole organism</tissue>
    </source>
</reference>
<dbReference type="InterPro" id="IPR000261">
    <property type="entry name" value="EH_dom"/>
</dbReference>
<dbReference type="Pfam" id="PF25999">
    <property type="entry name" value="SYNRG_C"/>
    <property type="match status" value="1"/>
</dbReference>
<dbReference type="InterPro" id="IPR059024">
    <property type="entry name" value="SYNRG_C"/>
</dbReference>
<feature type="compositionally biased region" description="Low complexity" evidence="1">
    <location>
        <begin position="14"/>
        <end position="38"/>
    </location>
</feature>
<dbReference type="Gene3D" id="1.10.238.10">
    <property type="entry name" value="EF-hand"/>
    <property type="match status" value="1"/>
</dbReference>
<dbReference type="PROSITE" id="PS50031">
    <property type="entry name" value="EH"/>
    <property type="match status" value="1"/>
</dbReference>
<dbReference type="Proteomes" id="UP000215902">
    <property type="component" value="Unassembled WGS sequence"/>
</dbReference>
<dbReference type="STRING" id="282301.A0A267DLN1"/>
<proteinExistence type="predicted"/>
<feature type="compositionally biased region" description="Low complexity" evidence="1">
    <location>
        <begin position="124"/>
        <end position="136"/>
    </location>
</feature>
<dbReference type="PANTHER" id="PTHR15463:SF2">
    <property type="entry name" value="SYNERGIN GAMMA"/>
    <property type="match status" value="1"/>
</dbReference>
<protein>
    <recommendedName>
        <fullName evidence="2">EH domain-containing protein</fullName>
    </recommendedName>
</protein>
<feature type="region of interest" description="Disordered" evidence="1">
    <location>
        <begin position="210"/>
        <end position="421"/>
    </location>
</feature>
<feature type="region of interest" description="Disordered" evidence="1">
    <location>
        <begin position="1"/>
        <end position="40"/>
    </location>
</feature>
<evidence type="ECO:0000313" key="4">
    <source>
        <dbReference type="Proteomes" id="UP000215902"/>
    </source>
</evidence>
<accession>A0A267DLN1</accession>
<feature type="region of interest" description="Disordered" evidence="1">
    <location>
        <begin position="863"/>
        <end position="882"/>
    </location>
</feature>
<feature type="compositionally biased region" description="Basic and acidic residues" evidence="1">
    <location>
        <begin position="79"/>
        <end position="96"/>
    </location>
</feature>
<feature type="compositionally biased region" description="Basic residues" evidence="1">
    <location>
        <begin position="739"/>
        <end position="749"/>
    </location>
</feature>
<sequence>AAPAAPARMYPTSAPNYAQQMQQQRPQAPQPGAQHPAASVAMHAPQLVFYQAGPAAPPQSGSAAAAAAAAAEWEWQAQEQRRRLEDQQRRQREATRRQFQNATKNPAPSVDALISSIVFPVGSQQQQKQQQPQQPKLHPVAKSATADDDEFDSFVSSPVKSVQQSQSQRPIQQPQPQYQPSVAATKKQPEKQKKISIEDFISANLMATTSGATSTSRPQQQQPRTQPNTQHHQSIMQMQQQTQHMTQQTQQLQQQTQHMPQQHQQVQQQPQHMPQQHQQVQQQPQHMPQQTQHMPQQHQQVQQQPQHMPQQTQHMPQQHQQVQQQPQHMPQQTQHMPQQHQQMQQQTQHMPQQHQQVQQQTQHMPQQHQQVQQQPQHMPQQHQQVQQQTQHMPQQTQHMPQQTQHMPQQTQHMPQPTPQSFPRWLAGGPLPQLYLHALQACHDPSTNQLDTGRIYEIFLRSGLPRPVLGQVWDRVNRTVRGRLTEPELCQALALIALCQQLVARQGQAESLVCPPLESLLQLAEAPLPDFGVQTGGCAPSAAVSTPSSTSNPPAVSVARQNSITTTDDDGFGDFVSTEPSAASASPAGNGGGGSGGGVSSEESNWADFSASSGISSPAAVPPYTFAASAGESASGGKTKVDSLKNTIASLYKQQPQSQKQQQQQPQPRDLDLPISVEKHELADKMLEDSFNDFVDTSGSSSDGSRSEQHTTGCSSPTSSEQQSNYEPQPQAHEQQQQRHNQHHQRHHQTVGHFNIASAQAEQRNNFSAPVEDNSASQNQQDEAAEDDAEFADFESAPAAHFAEPAVGAAELDTLQSGVSVSVVNDDDMRQASGGSQNQFAVFRPQQPISIEEAMAQALSSLPSRLQPRTGGGSVGGDTGSVRSLELSKPADAVSDTASTGVPSTAGGAGVADSSADSAPNEDDGGRDRYEVLKQLERPDEGGFDKLLARCLDAALDRIQEGSNLFSESEDCQEVLDSGPGSDYVQCLSEIRRMAGRLLGAAELHRLLPVEQLSERRQRLRLAWANFIGFFTTPSGLLPSESELADSIRLRPDTSNGDDAENGTRPECRCCICLNYLASSSAILYAGRMYHCPCANFWINEIDSVLPDLTAQLPA</sequence>
<feature type="compositionally biased region" description="Low complexity" evidence="1">
    <location>
        <begin position="153"/>
        <end position="181"/>
    </location>
</feature>
<feature type="region of interest" description="Disordered" evidence="1">
    <location>
        <begin position="563"/>
        <end position="604"/>
    </location>
</feature>
<feature type="compositionally biased region" description="Gly residues" evidence="1">
    <location>
        <begin position="588"/>
        <end position="598"/>
    </location>
</feature>
<feature type="compositionally biased region" description="Acidic residues" evidence="1">
    <location>
        <begin position="782"/>
        <end position="792"/>
    </location>
</feature>
<feature type="compositionally biased region" description="Low complexity" evidence="1">
    <location>
        <begin position="572"/>
        <end position="587"/>
    </location>
</feature>
<dbReference type="AlphaFoldDB" id="A0A267DLN1"/>
<evidence type="ECO:0000313" key="3">
    <source>
        <dbReference type="EMBL" id="PAA50125.1"/>
    </source>
</evidence>
<feature type="compositionally biased region" description="Gly residues" evidence="1">
    <location>
        <begin position="869"/>
        <end position="878"/>
    </location>
</feature>
<dbReference type="OrthoDB" id="524326at2759"/>
<feature type="compositionally biased region" description="Low complexity" evidence="1">
    <location>
        <begin position="52"/>
        <end position="78"/>
    </location>
</feature>
<feature type="region of interest" description="Disordered" evidence="1">
    <location>
        <begin position="52"/>
        <end position="192"/>
    </location>
</feature>
<evidence type="ECO:0000256" key="1">
    <source>
        <dbReference type="SAM" id="MobiDB-lite"/>
    </source>
</evidence>
<dbReference type="InterPro" id="IPR039656">
    <property type="entry name" value="SYNRG"/>
</dbReference>
<keyword evidence="4" id="KW-1185">Reference proteome</keyword>
<feature type="region of interest" description="Disordered" evidence="1">
    <location>
        <begin position="687"/>
        <end position="804"/>
    </location>
</feature>
<organism evidence="3 4">
    <name type="scientific">Macrostomum lignano</name>
    <dbReference type="NCBI Taxonomy" id="282301"/>
    <lineage>
        <taxon>Eukaryota</taxon>
        <taxon>Metazoa</taxon>
        <taxon>Spiralia</taxon>
        <taxon>Lophotrochozoa</taxon>
        <taxon>Platyhelminthes</taxon>
        <taxon>Rhabditophora</taxon>
        <taxon>Macrostomorpha</taxon>
        <taxon>Macrostomida</taxon>
        <taxon>Macrostomidae</taxon>
        <taxon>Macrostomum</taxon>
    </lineage>
</organism>
<feature type="non-terminal residue" evidence="3">
    <location>
        <position position="1"/>
    </location>
</feature>
<dbReference type="SUPFAM" id="SSF47473">
    <property type="entry name" value="EF-hand"/>
    <property type="match status" value="1"/>
</dbReference>
<dbReference type="InterPro" id="IPR011992">
    <property type="entry name" value="EF-hand-dom_pair"/>
</dbReference>
<comment type="caution">
    <text evidence="3">The sequence shown here is derived from an EMBL/GenBank/DDBJ whole genome shotgun (WGS) entry which is preliminary data.</text>
</comment>
<feature type="compositionally biased region" description="Low complexity" evidence="1">
    <location>
        <begin position="726"/>
        <end position="738"/>
    </location>
</feature>